<dbReference type="RefSeq" id="WP_073432090.1">
    <property type="nucleotide sequence ID" value="NZ_CADFGY010000047.1"/>
</dbReference>
<comment type="similarity">
    <text evidence="1">Belongs to the 'phage' integrase family.</text>
</comment>
<organism evidence="6 7">
    <name type="scientific">Paraburkholderia terricola</name>
    <dbReference type="NCBI Taxonomy" id="169427"/>
    <lineage>
        <taxon>Bacteria</taxon>
        <taxon>Pseudomonadati</taxon>
        <taxon>Pseudomonadota</taxon>
        <taxon>Betaproteobacteria</taxon>
        <taxon>Burkholderiales</taxon>
        <taxon>Burkholderiaceae</taxon>
        <taxon>Paraburkholderia</taxon>
    </lineage>
</organism>
<dbReference type="InterPro" id="IPR044068">
    <property type="entry name" value="CB"/>
</dbReference>
<keyword evidence="3 4" id="KW-0238">DNA-binding</keyword>
<dbReference type="InterPro" id="IPR038488">
    <property type="entry name" value="Integrase_DNA-bd_sf"/>
</dbReference>
<dbReference type="PROSITE" id="PS51900">
    <property type="entry name" value="CB"/>
    <property type="match status" value="1"/>
</dbReference>
<dbReference type="EMBL" id="FRAB01000051">
    <property type="protein sequence ID" value="SHK99055.1"/>
    <property type="molecule type" value="Genomic_DNA"/>
</dbReference>
<dbReference type="InterPro" id="IPR025166">
    <property type="entry name" value="Integrase_DNA_bind_dom"/>
</dbReference>
<feature type="domain" description="Core-binding (CB)" evidence="5">
    <location>
        <begin position="98"/>
        <end position="191"/>
    </location>
</feature>
<dbReference type="GO" id="GO:0003677">
    <property type="term" value="F:DNA binding"/>
    <property type="evidence" value="ECO:0007669"/>
    <property type="project" value="UniProtKB-UniRule"/>
</dbReference>
<evidence type="ECO:0000313" key="7">
    <source>
        <dbReference type="Proteomes" id="UP000184395"/>
    </source>
</evidence>
<dbReference type="OrthoDB" id="9775880at2"/>
<evidence type="ECO:0000256" key="2">
    <source>
        <dbReference type="ARBA" id="ARBA00022908"/>
    </source>
</evidence>
<dbReference type="GO" id="GO:0015074">
    <property type="term" value="P:DNA integration"/>
    <property type="evidence" value="ECO:0007669"/>
    <property type="project" value="UniProtKB-KW"/>
</dbReference>
<evidence type="ECO:0000256" key="1">
    <source>
        <dbReference type="ARBA" id="ARBA00008857"/>
    </source>
</evidence>
<dbReference type="PANTHER" id="PTHR30629">
    <property type="entry name" value="PROPHAGE INTEGRASE"/>
    <property type="match status" value="1"/>
</dbReference>
<dbReference type="Pfam" id="PF13356">
    <property type="entry name" value="Arm-DNA-bind_3"/>
    <property type="match status" value="1"/>
</dbReference>
<reference evidence="6 7" key="1">
    <citation type="submission" date="2016-11" db="EMBL/GenBank/DDBJ databases">
        <authorList>
            <person name="Jaros S."/>
            <person name="Januszkiewicz K."/>
            <person name="Wedrychowicz H."/>
        </authorList>
    </citation>
    <scope>NUCLEOTIDE SEQUENCE [LARGE SCALE GENOMIC DNA]</scope>
    <source>
        <strain evidence="6 7">LMG 20594</strain>
    </source>
</reference>
<name>A0A1M6WZQ5_9BURK</name>
<dbReference type="InterPro" id="IPR050808">
    <property type="entry name" value="Phage_Integrase"/>
</dbReference>
<accession>A0A1M6WZQ5</accession>
<gene>
    <name evidence="6" type="ORF">SAMN05192548_10513</name>
</gene>
<proteinExistence type="inferred from homology"/>
<evidence type="ECO:0000313" key="6">
    <source>
        <dbReference type="EMBL" id="SHK99055.1"/>
    </source>
</evidence>
<evidence type="ECO:0000256" key="3">
    <source>
        <dbReference type="ARBA" id="ARBA00023125"/>
    </source>
</evidence>
<dbReference type="Pfam" id="PF22022">
    <property type="entry name" value="Phage_int_M"/>
    <property type="match status" value="1"/>
</dbReference>
<dbReference type="STRING" id="169427.SAMN05192548_10513"/>
<dbReference type="AlphaFoldDB" id="A0A1M6WZQ5"/>
<dbReference type="SUPFAM" id="SSF56349">
    <property type="entry name" value="DNA breaking-rejoining enzymes"/>
    <property type="match status" value="1"/>
</dbReference>
<dbReference type="InterPro" id="IPR010998">
    <property type="entry name" value="Integrase_recombinase_N"/>
</dbReference>
<dbReference type="InterPro" id="IPR053876">
    <property type="entry name" value="Phage_int_M"/>
</dbReference>
<protein>
    <recommendedName>
        <fullName evidence="5">Core-binding (CB) domain-containing protein</fullName>
    </recommendedName>
</protein>
<dbReference type="Gene3D" id="3.30.160.390">
    <property type="entry name" value="Integrase, DNA-binding domain"/>
    <property type="match status" value="1"/>
</dbReference>
<dbReference type="Proteomes" id="UP000184395">
    <property type="component" value="Unassembled WGS sequence"/>
</dbReference>
<keyword evidence="2" id="KW-0229">DNA integration</keyword>
<evidence type="ECO:0000256" key="4">
    <source>
        <dbReference type="PROSITE-ProRule" id="PRU01248"/>
    </source>
</evidence>
<dbReference type="PANTHER" id="PTHR30629:SF2">
    <property type="entry name" value="PROPHAGE INTEGRASE INTS-RELATED"/>
    <property type="match status" value="1"/>
</dbReference>
<dbReference type="Gene3D" id="1.10.150.130">
    <property type="match status" value="1"/>
</dbReference>
<evidence type="ECO:0000259" key="5">
    <source>
        <dbReference type="PROSITE" id="PS51900"/>
    </source>
</evidence>
<dbReference type="InterPro" id="IPR011010">
    <property type="entry name" value="DNA_brk_join_enz"/>
</dbReference>
<sequence>MKLTYLLLLHAKPQDKPYKLRDRDSMYMRVSTSGSKAWKFDYRLDGKDCSYTLGRFPDLSISDARQRRNEAAKLVASGIHPKAYEKQLQLQTITHNKNTFWSVCEDWIEENRDRWSEYYCGQAIRFLSRYVKDSPLGKMPARDIKVAHVYDLLQSIAKRKSLSGDERKAGGAPHIAVRLRQHLNAIFRLAIISGRADNNRLRL</sequence>